<evidence type="ECO:0000259" key="6">
    <source>
        <dbReference type="PROSITE" id="PS50113"/>
    </source>
</evidence>
<evidence type="ECO:0000256" key="2">
    <source>
        <dbReference type="ARBA" id="ARBA00012438"/>
    </source>
</evidence>
<dbReference type="PANTHER" id="PTHR43065:SF42">
    <property type="entry name" value="TWO-COMPONENT SENSOR PPRA"/>
    <property type="match status" value="1"/>
</dbReference>
<dbReference type="PROSITE" id="PS50113">
    <property type="entry name" value="PAC"/>
    <property type="match status" value="1"/>
</dbReference>
<dbReference type="InterPro" id="IPR013656">
    <property type="entry name" value="PAS_4"/>
</dbReference>
<dbReference type="OrthoDB" id="9796100at2"/>
<dbReference type="Gene3D" id="3.30.565.10">
    <property type="entry name" value="Histidine kinase-like ATPase, C-terminal domain"/>
    <property type="match status" value="1"/>
</dbReference>
<comment type="caution">
    <text evidence="7">The sequence shown here is derived from an EMBL/GenBank/DDBJ whole genome shotgun (WGS) entry which is preliminary data.</text>
</comment>
<keyword evidence="8" id="KW-1185">Reference proteome</keyword>
<dbReference type="PROSITE" id="PS50110">
    <property type="entry name" value="RESPONSE_REGULATORY"/>
    <property type="match status" value="1"/>
</dbReference>
<dbReference type="CDD" id="cd00130">
    <property type="entry name" value="PAS"/>
    <property type="match status" value="2"/>
</dbReference>
<dbReference type="SUPFAM" id="SSF55785">
    <property type="entry name" value="PYP-like sensor domain (PAS domain)"/>
    <property type="match status" value="3"/>
</dbReference>
<dbReference type="AlphaFoldDB" id="A0A543KAF0"/>
<dbReference type="InterPro" id="IPR003594">
    <property type="entry name" value="HATPase_dom"/>
</dbReference>
<dbReference type="InterPro" id="IPR011006">
    <property type="entry name" value="CheY-like_superfamily"/>
</dbReference>
<reference evidence="7 8" key="1">
    <citation type="submission" date="2019-06" db="EMBL/GenBank/DDBJ databases">
        <title>Genomic Encyclopedia of Archaeal and Bacterial Type Strains, Phase II (KMG-II): from individual species to whole genera.</title>
        <authorList>
            <person name="Goeker M."/>
        </authorList>
    </citation>
    <scope>NUCLEOTIDE SEQUENCE [LARGE SCALE GENOMIC DNA]</scope>
    <source>
        <strain evidence="7 8">DSM 18423</strain>
    </source>
</reference>
<dbReference type="PANTHER" id="PTHR43065">
    <property type="entry name" value="SENSOR HISTIDINE KINASE"/>
    <property type="match status" value="1"/>
</dbReference>
<dbReference type="EC" id="2.7.13.3" evidence="2"/>
<evidence type="ECO:0000256" key="3">
    <source>
        <dbReference type="PROSITE-ProRule" id="PRU00169"/>
    </source>
</evidence>
<dbReference type="Proteomes" id="UP000320582">
    <property type="component" value="Unassembled WGS sequence"/>
</dbReference>
<dbReference type="EMBL" id="VFPT01000001">
    <property type="protein sequence ID" value="TQM92036.1"/>
    <property type="molecule type" value="Genomic_DNA"/>
</dbReference>
<dbReference type="Pfam" id="PF08448">
    <property type="entry name" value="PAS_4"/>
    <property type="match status" value="1"/>
</dbReference>
<dbReference type="InterPro" id="IPR001789">
    <property type="entry name" value="Sig_transdc_resp-reg_receiver"/>
</dbReference>
<gene>
    <name evidence="7" type="ORF">BD293_0622</name>
</gene>
<dbReference type="SUPFAM" id="SSF55874">
    <property type="entry name" value="ATPase domain of HSP90 chaperone/DNA topoisomerase II/histidine kinase"/>
    <property type="match status" value="1"/>
</dbReference>
<dbReference type="InterPro" id="IPR036890">
    <property type="entry name" value="HATPase_C_sf"/>
</dbReference>
<feature type="domain" description="Response regulatory" evidence="5">
    <location>
        <begin position="735"/>
        <end position="850"/>
    </location>
</feature>
<dbReference type="Pfam" id="PF02518">
    <property type="entry name" value="HATPase_c"/>
    <property type="match status" value="1"/>
</dbReference>
<organism evidence="7 8">
    <name type="scientific">Roseinatronobacter monicus</name>
    <dbReference type="NCBI Taxonomy" id="393481"/>
    <lineage>
        <taxon>Bacteria</taxon>
        <taxon>Pseudomonadati</taxon>
        <taxon>Pseudomonadota</taxon>
        <taxon>Alphaproteobacteria</taxon>
        <taxon>Rhodobacterales</taxon>
        <taxon>Paracoccaceae</taxon>
        <taxon>Roseinatronobacter</taxon>
    </lineage>
</organism>
<evidence type="ECO:0000313" key="7">
    <source>
        <dbReference type="EMBL" id="TQM92036.1"/>
    </source>
</evidence>
<feature type="domain" description="PAC" evidence="6">
    <location>
        <begin position="298"/>
        <end position="350"/>
    </location>
</feature>
<dbReference type="InterPro" id="IPR004358">
    <property type="entry name" value="Sig_transdc_His_kin-like_C"/>
</dbReference>
<evidence type="ECO:0000259" key="5">
    <source>
        <dbReference type="PROSITE" id="PS50110"/>
    </source>
</evidence>
<dbReference type="InterPro" id="IPR000700">
    <property type="entry name" value="PAS-assoc_C"/>
</dbReference>
<dbReference type="SMART" id="SM00091">
    <property type="entry name" value="PAS"/>
    <property type="match status" value="3"/>
</dbReference>
<dbReference type="Gene3D" id="3.30.450.40">
    <property type="match status" value="1"/>
</dbReference>
<comment type="caution">
    <text evidence="3">Lacks conserved residue(s) required for the propagation of feature annotation.</text>
</comment>
<sequence>MFWDAFRRDGMLALADTSTVPAGSDIHNILVQQDIKSMIAAPLWNADDISGFVGLDFCRKARSFGARDCALIRSLAASLSAALKHRQQTRQQARLETDLQTALDRISSMVRALPELLLETDRHGVVVGFHQSPPLILALAPEEVIGHPPEQFLPPHVAAISRKAMAQVDASGWSETLSYTINIDGRAKRFALHATRRGASASRRSQGYLFVVRDVTESYEQTHHLRLLGRMADLSSNLIMLTDEEQRVTWMNPAAIARTGISLDAALGRDPVDILRLDTSDSSAADDLRHKLKKFDQFKQDVAATSWTGLPYWVDLNVQSLTNAEGKLQGYMIVASDVSLHKLAEARALRERISTMDLSDDAIAITQPDGYIAYMNSTMRRVMYVSADTPIQTLTWHDINPQPLRDQFAKILPELYSQGQWNGEVAFPQQNAADRYFDMSIWVQSDGTFLTIAREITARKASEKNNALLREQLHIAQSRQQIAQLAGGLAHDIYNFMAVIMHTIEAMKQDSGHTTHESLARIESASAQVLSLLKNMSKLSTREAQRSVRDIRPIVKQSTDLLRPSLGGDAELTLTLPDDPINILCDQTELMQVLINLMINARDALPLGACLCAQISVCVDRLERPENNFPLDVGTFWPEHRYTVLEVRDTGIGLSTELKKKMFDPYFSTKGEHGTGLGMSIVSGILLSNKAALRVQSEPGKGTRVQVFWPIASDASAPELAAAGVEETPSLVGLNVLLAGDDETDLTEMSKLLSSAGAEVASCATPQEAISAVQDDPGNWDVIVVKTNTATPSVDTWAKSFRQAELSIPVILTVAEGSLHFATPSAQNENDIVFHRADAASVLETLSHHTKLRTTH</sequence>
<dbReference type="InterPro" id="IPR035965">
    <property type="entry name" value="PAS-like_dom_sf"/>
</dbReference>
<dbReference type="SMART" id="SM00387">
    <property type="entry name" value="HATPase_c"/>
    <property type="match status" value="1"/>
</dbReference>
<feature type="domain" description="Histidine kinase" evidence="4">
    <location>
        <begin position="488"/>
        <end position="713"/>
    </location>
</feature>
<dbReference type="InterPro" id="IPR005467">
    <property type="entry name" value="His_kinase_dom"/>
</dbReference>
<proteinExistence type="predicted"/>
<dbReference type="SUPFAM" id="SSF55781">
    <property type="entry name" value="GAF domain-like"/>
    <property type="match status" value="1"/>
</dbReference>
<comment type="catalytic activity">
    <reaction evidence="1">
        <text>ATP + protein L-histidine = ADP + protein N-phospho-L-histidine.</text>
        <dbReference type="EC" id="2.7.13.3"/>
    </reaction>
</comment>
<protein>
    <recommendedName>
        <fullName evidence="2">histidine kinase</fullName>
        <ecNumber evidence="2">2.7.13.3</ecNumber>
    </recommendedName>
</protein>
<evidence type="ECO:0000256" key="1">
    <source>
        <dbReference type="ARBA" id="ARBA00000085"/>
    </source>
</evidence>
<dbReference type="InterPro" id="IPR029016">
    <property type="entry name" value="GAF-like_dom_sf"/>
</dbReference>
<dbReference type="GO" id="GO:0000160">
    <property type="term" value="P:phosphorelay signal transduction system"/>
    <property type="evidence" value="ECO:0007669"/>
    <property type="project" value="InterPro"/>
</dbReference>
<dbReference type="Pfam" id="PF13426">
    <property type="entry name" value="PAS_9"/>
    <property type="match status" value="1"/>
</dbReference>
<dbReference type="Gene3D" id="3.40.50.2300">
    <property type="match status" value="1"/>
</dbReference>
<dbReference type="GO" id="GO:0004673">
    <property type="term" value="F:protein histidine kinase activity"/>
    <property type="evidence" value="ECO:0007669"/>
    <property type="project" value="UniProtKB-EC"/>
</dbReference>
<name>A0A543KAF0_9RHOB</name>
<dbReference type="SUPFAM" id="SSF52172">
    <property type="entry name" value="CheY-like"/>
    <property type="match status" value="1"/>
</dbReference>
<dbReference type="Gene3D" id="3.30.450.20">
    <property type="entry name" value="PAS domain"/>
    <property type="match status" value="3"/>
</dbReference>
<evidence type="ECO:0000259" key="4">
    <source>
        <dbReference type="PROSITE" id="PS50109"/>
    </source>
</evidence>
<accession>A0A543KAF0</accession>
<dbReference type="InterPro" id="IPR000014">
    <property type="entry name" value="PAS"/>
</dbReference>
<dbReference type="PROSITE" id="PS50109">
    <property type="entry name" value="HIS_KIN"/>
    <property type="match status" value="1"/>
</dbReference>
<dbReference type="Gene3D" id="1.10.287.130">
    <property type="match status" value="1"/>
</dbReference>
<evidence type="ECO:0000313" key="8">
    <source>
        <dbReference type="Proteomes" id="UP000320582"/>
    </source>
</evidence>
<dbReference type="PRINTS" id="PR00344">
    <property type="entry name" value="BCTRLSENSOR"/>
</dbReference>
<dbReference type="NCBIfam" id="TIGR00229">
    <property type="entry name" value="sensory_box"/>
    <property type="match status" value="1"/>
</dbReference>
<dbReference type="RefSeq" id="WP_142079802.1">
    <property type="nucleotide sequence ID" value="NZ_VFPT01000001.1"/>
</dbReference>